<feature type="compositionally biased region" description="Polar residues" evidence="1">
    <location>
        <begin position="109"/>
        <end position="118"/>
    </location>
</feature>
<name>A0A7S3G751_9EUKA</name>
<accession>A0A7S3G751</accession>
<organism evidence="3">
    <name type="scientific">Palpitomonas bilix</name>
    <dbReference type="NCBI Taxonomy" id="652834"/>
    <lineage>
        <taxon>Eukaryota</taxon>
        <taxon>Eukaryota incertae sedis</taxon>
    </lineage>
</organism>
<feature type="compositionally biased region" description="Acidic residues" evidence="1">
    <location>
        <begin position="93"/>
        <end position="103"/>
    </location>
</feature>
<feature type="compositionally biased region" description="Low complexity" evidence="1">
    <location>
        <begin position="83"/>
        <end position="92"/>
    </location>
</feature>
<gene>
    <name evidence="3" type="ORF">PBIL07802_LOCUS12220</name>
</gene>
<protein>
    <submittedName>
        <fullName evidence="3">Uncharacterized protein</fullName>
    </submittedName>
</protein>
<feature type="region of interest" description="Disordered" evidence="1">
    <location>
        <begin position="83"/>
        <end position="144"/>
    </location>
</feature>
<keyword evidence="2" id="KW-1133">Transmembrane helix</keyword>
<feature type="transmembrane region" description="Helical" evidence="2">
    <location>
        <begin position="12"/>
        <end position="35"/>
    </location>
</feature>
<evidence type="ECO:0000313" key="3">
    <source>
        <dbReference type="EMBL" id="CAE0250020.1"/>
    </source>
</evidence>
<feature type="transmembrane region" description="Helical" evidence="2">
    <location>
        <begin position="55"/>
        <end position="77"/>
    </location>
</feature>
<proteinExistence type="predicted"/>
<keyword evidence="2" id="KW-0472">Membrane</keyword>
<feature type="compositionally biased region" description="Polar residues" evidence="1">
    <location>
        <begin position="132"/>
        <end position="144"/>
    </location>
</feature>
<dbReference type="EMBL" id="HBIB01018800">
    <property type="protein sequence ID" value="CAE0250020.1"/>
    <property type="molecule type" value="Transcribed_RNA"/>
</dbReference>
<dbReference type="AlphaFoldDB" id="A0A7S3G751"/>
<reference evidence="3" key="1">
    <citation type="submission" date="2021-01" db="EMBL/GenBank/DDBJ databases">
        <authorList>
            <person name="Corre E."/>
            <person name="Pelletier E."/>
            <person name="Niang G."/>
            <person name="Scheremetjew M."/>
            <person name="Finn R."/>
            <person name="Kale V."/>
            <person name="Holt S."/>
            <person name="Cochrane G."/>
            <person name="Meng A."/>
            <person name="Brown T."/>
            <person name="Cohen L."/>
        </authorList>
    </citation>
    <scope>NUCLEOTIDE SEQUENCE</scope>
    <source>
        <strain evidence="3">NIES-2562</strain>
    </source>
</reference>
<evidence type="ECO:0000256" key="1">
    <source>
        <dbReference type="SAM" id="MobiDB-lite"/>
    </source>
</evidence>
<evidence type="ECO:0000256" key="2">
    <source>
        <dbReference type="SAM" id="Phobius"/>
    </source>
</evidence>
<sequence>MRRASSLTLSPSASILPSIAALSSLVVATAAMRSLITSSSPSLSLLSFPPPTPPPPPLCVCLAFSLPFALFILAFLLSSPASTSLPPLSLSSEWEEEEGEEREGSELSTAVSQRSDIGSASKEGGGGGMQVRRSQVGDTSSRDSAMSVVFRPSFSSSVAKGRTLSPKKGEVRHGEAHLLDAEVLTVRRRTTPPRPRPSTADQYLRQRRTMKIMSGNRPIGHLFHNVKSGLRQSAEGDKKAGVVMKTTSRSTFGPFFWRGRGRRQAEKRRWWWWW</sequence>
<keyword evidence="2" id="KW-0812">Transmembrane</keyword>